<dbReference type="Pfam" id="PF17389">
    <property type="entry name" value="Bac_rhamnosid6H"/>
    <property type="match status" value="1"/>
</dbReference>
<dbReference type="AlphaFoldDB" id="A0A840PUI7"/>
<keyword evidence="9" id="KW-1185">Reference proteome</keyword>
<keyword evidence="3 8" id="KW-0378">Hydrolase</keyword>
<dbReference type="InterPro" id="IPR008902">
    <property type="entry name" value="Rhamnosid_concanavalin"/>
</dbReference>
<evidence type="ECO:0000313" key="8">
    <source>
        <dbReference type="EMBL" id="MBB5139565.1"/>
    </source>
</evidence>
<dbReference type="SUPFAM" id="SSF49785">
    <property type="entry name" value="Galactose-binding domain-like"/>
    <property type="match status" value="1"/>
</dbReference>
<dbReference type="RefSeq" id="WP_221337578.1">
    <property type="nucleotide sequence ID" value="NZ_BAABIX010000032.1"/>
</dbReference>
<dbReference type="InterPro" id="IPR012341">
    <property type="entry name" value="6hp_glycosidase-like_sf"/>
</dbReference>
<dbReference type="EMBL" id="JACHGN010000030">
    <property type="protein sequence ID" value="MBB5139565.1"/>
    <property type="molecule type" value="Genomic_DNA"/>
</dbReference>
<dbReference type="Proteomes" id="UP000578449">
    <property type="component" value="Unassembled WGS sequence"/>
</dbReference>
<evidence type="ECO:0000259" key="7">
    <source>
        <dbReference type="Pfam" id="PF17390"/>
    </source>
</evidence>
<evidence type="ECO:0000259" key="5">
    <source>
        <dbReference type="Pfam" id="PF08531"/>
    </source>
</evidence>
<dbReference type="InterPro" id="IPR008979">
    <property type="entry name" value="Galactose-bd-like_sf"/>
</dbReference>
<feature type="domain" description="Alpha-L-rhamnosidase six-hairpin glycosidase" evidence="6">
    <location>
        <begin position="443"/>
        <end position="783"/>
    </location>
</feature>
<evidence type="ECO:0000256" key="1">
    <source>
        <dbReference type="ARBA" id="ARBA00001445"/>
    </source>
</evidence>
<dbReference type="GO" id="GO:0005975">
    <property type="term" value="P:carbohydrate metabolic process"/>
    <property type="evidence" value="ECO:0007669"/>
    <property type="project" value="InterPro"/>
</dbReference>
<dbReference type="Gene3D" id="2.60.420.10">
    <property type="entry name" value="Maltose phosphorylase, domain 3"/>
    <property type="match status" value="1"/>
</dbReference>
<gene>
    <name evidence="8" type="ORF">HNP84_009328</name>
</gene>
<feature type="domain" description="Bacterial alpha-L-rhamnosidase N-terminal" evidence="5">
    <location>
        <begin position="160"/>
        <end position="332"/>
    </location>
</feature>
<dbReference type="Gene3D" id="1.50.10.10">
    <property type="match status" value="1"/>
</dbReference>
<dbReference type="Gene3D" id="2.60.120.260">
    <property type="entry name" value="Galactose-binding domain-like"/>
    <property type="match status" value="2"/>
</dbReference>
<dbReference type="PANTHER" id="PTHR33307:SF6">
    <property type="entry name" value="ALPHA-RHAMNOSIDASE (EUROFUNG)-RELATED"/>
    <property type="match status" value="1"/>
</dbReference>
<proteinExistence type="predicted"/>
<comment type="caution">
    <text evidence="8">The sequence shown here is derived from an EMBL/GenBank/DDBJ whole genome shotgun (WGS) entry which is preliminary data.</text>
</comment>
<dbReference type="InterPro" id="IPR013783">
    <property type="entry name" value="Ig-like_fold"/>
</dbReference>
<name>A0A840PUI7_9ACTN</name>
<dbReference type="Pfam" id="PF25788">
    <property type="entry name" value="Ig_Rha78A_N"/>
    <property type="match status" value="1"/>
</dbReference>
<dbReference type="GO" id="GO:0030596">
    <property type="term" value="F:alpha-L-rhamnosidase activity"/>
    <property type="evidence" value="ECO:0007669"/>
    <property type="project" value="UniProtKB-EC"/>
</dbReference>
<dbReference type="Pfam" id="PF17390">
    <property type="entry name" value="Bac_rhamnosid_C"/>
    <property type="match status" value="1"/>
</dbReference>
<comment type="catalytic activity">
    <reaction evidence="1">
        <text>Hydrolysis of terminal non-reducing alpha-L-rhamnose residues in alpha-L-rhamnosides.</text>
        <dbReference type="EC" id="3.2.1.40"/>
    </reaction>
</comment>
<protein>
    <recommendedName>
        <fullName evidence="2">alpha-L-rhamnosidase</fullName>
        <ecNumber evidence="2">3.2.1.40</ecNumber>
    </recommendedName>
</protein>
<feature type="domain" description="Alpha-L-rhamnosidase concanavalin-like" evidence="4">
    <location>
        <begin position="342"/>
        <end position="437"/>
    </location>
</feature>
<evidence type="ECO:0000256" key="3">
    <source>
        <dbReference type="ARBA" id="ARBA00022801"/>
    </source>
</evidence>
<organism evidence="8 9">
    <name type="scientific">Thermocatellispora tengchongensis</name>
    <dbReference type="NCBI Taxonomy" id="1073253"/>
    <lineage>
        <taxon>Bacteria</taxon>
        <taxon>Bacillati</taxon>
        <taxon>Actinomycetota</taxon>
        <taxon>Actinomycetes</taxon>
        <taxon>Streptosporangiales</taxon>
        <taxon>Streptosporangiaceae</taxon>
        <taxon>Thermocatellispora</taxon>
    </lineage>
</organism>
<dbReference type="InterPro" id="IPR013737">
    <property type="entry name" value="Bac_rhamnosid_N"/>
</dbReference>
<dbReference type="Pfam" id="PF05592">
    <property type="entry name" value="Bac_rhamnosid"/>
    <property type="match status" value="1"/>
</dbReference>
<dbReference type="InterPro" id="IPR035396">
    <property type="entry name" value="Bac_rhamnosid6H"/>
</dbReference>
<evidence type="ECO:0000256" key="2">
    <source>
        <dbReference type="ARBA" id="ARBA00012652"/>
    </source>
</evidence>
<dbReference type="EC" id="3.2.1.40" evidence="2"/>
<dbReference type="Pfam" id="PF08531">
    <property type="entry name" value="Bac_rhamnosid_N"/>
    <property type="match status" value="1"/>
</dbReference>
<feature type="domain" description="Alpha-L-rhamnosidase C-terminal" evidence="7">
    <location>
        <begin position="785"/>
        <end position="856"/>
    </location>
</feature>
<dbReference type="InterPro" id="IPR035398">
    <property type="entry name" value="Bac_rhamnosid_C"/>
</dbReference>
<evidence type="ECO:0000259" key="4">
    <source>
        <dbReference type="Pfam" id="PF05592"/>
    </source>
</evidence>
<dbReference type="InterPro" id="IPR008928">
    <property type="entry name" value="6-hairpin_glycosidase_sf"/>
</dbReference>
<dbReference type="InterPro" id="IPR016007">
    <property type="entry name" value="Alpha_rhamnosid"/>
</dbReference>
<keyword evidence="8" id="KW-0326">Glycosidase</keyword>
<dbReference type="SUPFAM" id="SSF48208">
    <property type="entry name" value="Six-hairpin glycosidases"/>
    <property type="match status" value="1"/>
</dbReference>
<reference evidence="8 9" key="1">
    <citation type="submission" date="2020-08" db="EMBL/GenBank/DDBJ databases">
        <title>Genomic Encyclopedia of Type Strains, Phase IV (KMG-IV): sequencing the most valuable type-strain genomes for metagenomic binning, comparative biology and taxonomic classification.</title>
        <authorList>
            <person name="Goeker M."/>
        </authorList>
    </citation>
    <scope>NUCLEOTIDE SEQUENCE [LARGE SCALE GENOMIC DNA]</scope>
    <source>
        <strain evidence="8 9">DSM 45615</strain>
    </source>
</reference>
<evidence type="ECO:0000313" key="9">
    <source>
        <dbReference type="Proteomes" id="UP000578449"/>
    </source>
</evidence>
<sequence>MPDTLTPYDLACEGRTTPLGLDEAVPRLSWKLADGRPGQRQTAYRLVIEGGGGRHDSGIVRAEESLHVVPEGFTAAPATRYAWTVTVWDADGAEGASASSWFETGLLGPEGWAGASWIEHDPALDPMMDPPTFGEPLPERLGSCPPARLYRRAFTAREAPASARLYVTARGIYLPYLNGVRVGDAELAPGWTDYRHRVQYQTYDVTELVAAGENVLGAQVSDGWWSGYLGFDRRRQAEHYGVRPQLIARLVIDYGDGGRDVVVTDAAWREHDGHVRHADLLMGEVHDARLERSTAGRWSPGYDDSAWRPVRIAGADHDTLIGMLDEPVRVTEEISPAAVTALPGGRILVDLGQNMVGRVRLRVRRAAPGTRVTLRHAEVLDESGEPYVANLRSAEATDLYIAAGESEEVYEPAFTVHGFRYVEISGHDDVDVTGRVLHSDTRFTGELVTSDPEVNRLLANIRWGQRGNFVSVPTDCPQRDERLGWLADAQVFLPTACYNADVSAFFARWLRDVIDGRHPGGAFPDVAPVVDRYPVNREGAPGWGDAGVLIPWHLYRVYGDVRTLERCFPAMAGWIDWIESGNPDLIWRDRVGNHYGDWLQIGAETPREVLATAYFAHSATLVARAADVLGRAADAERYAGLAQRVRKAFADAFVGADGSVTGDTQTAYLLALAYDLLPDELVEPAVARLVDAIRRNGDRLSTGFLGVALLCPVLSAHGHDDLAYTLLHQREFPSWMYSIRHGATTIWERWDGWTAEAGFQATEMNSFNHYSLGSVGQWLYARVAGIDQAPGSVAFRDLVIAPVPGGRLTSASARYESPRGLIATAWELKDGAFSLDVTIPPGARAVVRLPIGGGTHEIGSGTHRFTVPQGD</sequence>
<dbReference type="PANTHER" id="PTHR33307">
    <property type="entry name" value="ALPHA-RHAMNOSIDASE (EUROFUNG)"/>
    <property type="match status" value="1"/>
</dbReference>
<evidence type="ECO:0000259" key="6">
    <source>
        <dbReference type="Pfam" id="PF17389"/>
    </source>
</evidence>
<dbReference type="Gene3D" id="2.60.40.10">
    <property type="entry name" value="Immunoglobulins"/>
    <property type="match status" value="1"/>
</dbReference>
<dbReference type="PIRSF" id="PIRSF010631">
    <property type="entry name" value="A-rhamnsds"/>
    <property type="match status" value="1"/>
</dbReference>
<accession>A0A840PUI7</accession>